<dbReference type="Proteomes" id="UP000295718">
    <property type="component" value="Unassembled WGS sequence"/>
</dbReference>
<protein>
    <submittedName>
        <fullName evidence="1">Uncharacterized protein</fullName>
    </submittedName>
</protein>
<accession>A0A4V6NGQ9</accession>
<gene>
    <name evidence="1" type="ORF">EDD76_102255</name>
</gene>
<organism evidence="1 2">
    <name type="scientific">Kineothrix alysoides</name>
    <dbReference type="NCBI Taxonomy" id="1469948"/>
    <lineage>
        <taxon>Bacteria</taxon>
        <taxon>Bacillati</taxon>
        <taxon>Bacillota</taxon>
        <taxon>Clostridia</taxon>
        <taxon>Lachnospirales</taxon>
        <taxon>Lachnospiraceae</taxon>
        <taxon>Kineothrix</taxon>
    </lineage>
</organism>
<dbReference type="RefSeq" id="WP_031389069.1">
    <property type="nucleotide sequence ID" value="NZ_JPNB01000001.1"/>
</dbReference>
<dbReference type="AlphaFoldDB" id="A0A4V6NGQ9"/>
<comment type="caution">
    <text evidence="1">The sequence shown here is derived from an EMBL/GenBank/DDBJ whole genome shotgun (WGS) entry which is preliminary data.</text>
</comment>
<dbReference type="STRING" id="1469948.GCA_000732725_00290"/>
<proteinExistence type="predicted"/>
<dbReference type="EMBL" id="SLUO01000002">
    <property type="protein sequence ID" value="TCL60557.1"/>
    <property type="molecule type" value="Genomic_DNA"/>
</dbReference>
<name>A0A4V6NGQ9_9FIRM</name>
<evidence type="ECO:0000313" key="2">
    <source>
        <dbReference type="Proteomes" id="UP000295718"/>
    </source>
</evidence>
<dbReference type="OrthoDB" id="1797272at2"/>
<keyword evidence="2" id="KW-1185">Reference proteome</keyword>
<sequence>MRAEEVFREYHNMKKELSVLEFQLQQFKGVNEDDLITAMCFSHLEGDERVQTSSLSDKTAKAAINYKMVAEKENDEWYDFLWRRYQYLKEEIDFFEHGVQNLDGILADIMTDLLKGDMSWDDIQNQYCISRMMITRYRKKALDNLQNLYNLREQQVADYILG</sequence>
<reference evidence="1 2" key="1">
    <citation type="submission" date="2019-03" db="EMBL/GenBank/DDBJ databases">
        <title>Genomic Encyclopedia of Type Strains, Phase IV (KMG-IV): sequencing the most valuable type-strain genomes for metagenomic binning, comparative biology and taxonomic classification.</title>
        <authorList>
            <person name="Goeker M."/>
        </authorList>
    </citation>
    <scope>NUCLEOTIDE SEQUENCE [LARGE SCALE GENOMIC DNA]</scope>
    <source>
        <strain evidence="1 2">DSM 100556</strain>
    </source>
</reference>
<evidence type="ECO:0000313" key="1">
    <source>
        <dbReference type="EMBL" id="TCL60557.1"/>
    </source>
</evidence>